<dbReference type="SUPFAM" id="SSF53474">
    <property type="entry name" value="alpha/beta-Hydrolases"/>
    <property type="match status" value="1"/>
</dbReference>
<evidence type="ECO:0000313" key="5">
    <source>
        <dbReference type="Proteomes" id="UP001391051"/>
    </source>
</evidence>
<dbReference type="RefSeq" id="XP_066702597.1">
    <property type="nucleotide sequence ID" value="XM_066842735.1"/>
</dbReference>
<evidence type="ECO:0000313" key="4">
    <source>
        <dbReference type="EMBL" id="KAK7957291.1"/>
    </source>
</evidence>
<dbReference type="InterPro" id="IPR029058">
    <property type="entry name" value="AB_hydrolase_fold"/>
</dbReference>
<gene>
    <name evidence="4" type="ORF">PG986_006513</name>
</gene>
<dbReference type="Gene3D" id="3.40.50.1820">
    <property type="entry name" value="alpha/beta hydrolase"/>
    <property type="match status" value="1"/>
</dbReference>
<feature type="region of interest" description="Disordered" evidence="2">
    <location>
        <begin position="111"/>
        <end position="137"/>
    </location>
</feature>
<comment type="caution">
    <text evidence="4">The sequence shown here is derived from an EMBL/GenBank/DDBJ whole genome shotgun (WGS) entry which is preliminary data.</text>
</comment>
<dbReference type="GeneID" id="92075797"/>
<feature type="domain" description="BD-FAE-like" evidence="3">
    <location>
        <begin position="90"/>
        <end position="213"/>
    </location>
</feature>
<protein>
    <submittedName>
        <fullName evidence="4">Endo-1-4-beta-xylanase B</fullName>
    </submittedName>
</protein>
<feature type="compositionally biased region" description="Low complexity" evidence="2">
    <location>
        <begin position="111"/>
        <end position="120"/>
    </location>
</feature>
<evidence type="ECO:0000256" key="1">
    <source>
        <dbReference type="ARBA" id="ARBA00022801"/>
    </source>
</evidence>
<proteinExistence type="predicted"/>
<name>A0ABR1QKM8_9PEZI</name>
<dbReference type="PANTHER" id="PTHR48081:SF6">
    <property type="entry name" value="PEPTIDASE S9 PROLYL OLIGOPEPTIDASE CATALYTIC DOMAIN-CONTAINING PROTEIN"/>
    <property type="match status" value="1"/>
</dbReference>
<accession>A0ABR1QKM8</accession>
<dbReference type="InterPro" id="IPR050300">
    <property type="entry name" value="GDXG_lipolytic_enzyme"/>
</dbReference>
<keyword evidence="1" id="KW-0378">Hydrolase</keyword>
<organism evidence="4 5">
    <name type="scientific">Apiospora aurea</name>
    <dbReference type="NCBI Taxonomy" id="335848"/>
    <lineage>
        <taxon>Eukaryota</taxon>
        <taxon>Fungi</taxon>
        <taxon>Dikarya</taxon>
        <taxon>Ascomycota</taxon>
        <taxon>Pezizomycotina</taxon>
        <taxon>Sordariomycetes</taxon>
        <taxon>Xylariomycetidae</taxon>
        <taxon>Amphisphaeriales</taxon>
        <taxon>Apiosporaceae</taxon>
        <taxon>Apiospora</taxon>
    </lineage>
</organism>
<reference evidence="4 5" key="1">
    <citation type="submission" date="2023-01" db="EMBL/GenBank/DDBJ databases">
        <title>Analysis of 21 Apiospora genomes using comparative genomics revels a genus with tremendous synthesis potential of carbohydrate active enzymes and secondary metabolites.</title>
        <authorList>
            <person name="Sorensen T."/>
        </authorList>
    </citation>
    <scope>NUCLEOTIDE SEQUENCE [LARGE SCALE GENOMIC DNA]</scope>
    <source>
        <strain evidence="4 5">CBS 24483</strain>
    </source>
</reference>
<evidence type="ECO:0000256" key="2">
    <source>
        <dbReference type="SAM" id="MobiDB-lite"/>
    </source>
</evidence>
<keyword evidence="5" id="KW-1185">Reference proteome</keyword>
<sequence length="262" mass="28110">MTHLNPLTFYPAPDPNGTGVLVLPGGGYGNISWDNEGPPPAAWLNARGFDAWVLRYTVDSHRGAVAPVYPAPIDEAAAAVERIRVSGRVATLGVWGFSAGGHLAAITATTTTTTSTTSKTNGVKTEEAEESEKESEAPSSIVDFAILTYPVITMHPDAMHEGSLRNLLGPDAPEEVRRGMCAETRVGPHTPPVFLFHTSNDPVVPVQNTLLFAGAMARHRRPFRLVILPDGPHGIGLATEDEERSWTGELERWIVGFADVKA</sequence>
<evidence type="ECO:0000259" key="3">
    <source>
        <dbReference type="Pfam" id="PF20434"/>
    </source>
</evidence>
<dbReference type="Proteomes" id="UP001391051">
    <property type="component" value="Unassembled WGS sequence"/>
</dbReference>
<dbReference type="InterPro" id="IPR049492">
    <property type="entry name" value="BD-FAE-like_dom"/>
</dbReference>
<dbReference type="EMBL" id="JAQQWE010000004">
    <property type="protein sequence ID" value="KAK7957291.1"/>
    <property type="molecule type" value="Genomic_DNA"/>
</dbReference>
<dbReference type="Pfam" id="PF20434">
    <property type="entry name" value="BD-FAE"/>
    <property type="match status" value="1"/>
</dbReference>
<dbReference type="PANTHER" id="PTHR48081">
    <property type="entry name" value="AB HYDROLASE SUPERFAMILY PROTEIN C4A8.06C"/>
    <property type="match status" value="1"/>
</dbReference>